<reference evidence="2" key="1">
    <citation type="journal article" date="2023" name="PLoS Negl. Trop. Dis.">
        <title>A genome sequence for Biomphalaria pfeifferi, the major vector snail for the human-infecting parasite Schistosoma mansoni.</title>
        <authorList>
            <person name="Bu L."/>
            <person name="Lu L."/>
            <person name="Laidemitt M.R."/>
            <person name="Zhang S.M."/>
            <person name="Mutuku M."/>
            <person name="Mkoji G."/>
            <person name="Steinauer M."/>
            <person name="Loker E.S."/>
        </authorList>
    </citation>
    <scope>NUCLEOTIDE SEQUENCE</scope>
    <source>
        <strain evidence="2">KasaAsao</strain>
    </source>
</reference>
<evidence type="ECO:0000313" key="2">
    <source>
        <dbReference type="EMBL" id="KAK0065318.1"/>
    </source>
</evidence>
<name>A0AAD8C413_BIOPF</name>
<dbReference type="Proteomes" id="UP001233172">
    <property type="component" value="Unassembled WGS sequence"/>
</dbReference>
<proteinExistence type="predicted"/>
<dbReference type="Gene3D" id="2.60.120.200">
    <property type="match status" value="1"/>
</dbReference>
<keyword evidence="3" id="KW-1185">Reference proteome</keyword>
<feature type="chain" id="PRO_5042193504" evidence="1">
    <location>
        <begin position="22"/>
        <end position="249"/>
    </location>
</feature>
<dbReference type="EMBL" id="JASAOG010000014">
    <property type="protein sequence ID" value="KAK0065318.1"/>
    <property type="molecule type" value="Genomic_DNA"/>
</dbReference>
<gene>
    <name evidence="2" type="ORF">Bpfe_005344</name>
</gene>
<feature type="signal peptide" evidence="1">
    <location>
        <begin position="1"/>
        <end position="21"/>
    </location>
</feature>
<reference evidence="2" key="2">
    <citation type="submission" date="2023-04" db="EMBL/GenBank/DDBJ databases">
        <authorList>
            <person name="Bu L."/>
            <person name="Lu L."/>
            <person name="Laidemitt M.R."/>
            <person name="Zhang S.M."/>
            <person name="Mutuku M."/>
            <person name="Mkoji G."/>
            <person name="Steinauer M."/>
            <person name="Loker E.S."/>
        </authorList>
    </citation>
    <scope>NUCLEOTIDE SEQUENCE</scope>
    <source>
        <strain evidence="2">KasaAsao</strain>
        <tissue evidence="2">Whole Snail</tissue>
    </source>
</reference>
<dbReference type="AlphaFoldDB" id="A0AAD8C413"/>
<dbReference type="InterPro" id="IPR013320">
    <property type="entry name" value="ConA-like_dom_sf"/>
</dbReference>
<protein>
    <submittedName>
        <fullName evidence="2">Galectin-related protein</fullName>
    </submittedName>
</protein>
<evidence type="ECO:0000256" key="1">
    <source>
        <dbReference type="SAM" id="SignalP"/>
    </source>
</evidence>
<evidence type="ECO:0000313" key="3">
    <source>
        <dbReference type="Proteomes" id="UP001233172"/>
    </source>
</evidence>
<organism evidence="2 3">
    <name type="scientific">Biomphalaria pfeifferi</name>
    <name type="common">Bloodfluke planorb</name>
    <name type="synonym">Freshwater snail</name>
    <dbReference type="NCBI Taxonomy" id="112525"/>
    <lineage>
        <taxon>Eukaryota</taxon>
        <taxon>Metazoa</taxon>
        <taxon>Spiralia</taxon>
        <taxon>Lophotrochozoa</taxon>
        <taxon>Mollusca</taxon>
        <taxon>Gastropoda</taxon>
        <taxon>Heterobranchia</taxon>
        <taxon>Euthyneura</taxon>
        <taxon>Panpulmonata</taxon>
        <taxon>Hygrophila</taxon>
        <taxon>Lymnaeoidea</taxon>
        <taxon>Planorbidae</taxon>
        <taxon>Biomphalaria</taxon>
    </lineage>
</organism>
<dbReference type="SUPFAM" id="SSF49899">
    <property type="entry name" value="Concanavalin A-like lectins/glucanases"/>
    <property type="match status" value="1"/>
</dbReference>
<comment type="caution">
    <text evidence="2">The sequence shown here is derived from an EMBL/GenBank/DDBJ whole genome shotgun (WGS) entry which is preliminary data.</text>
</comment>
<accession>A0AAD8C413</accession>
<keyword evidence="1" id="KW-0732">Signal</keyword>
<sequence>MFIFTLLAHYLYCFVFWPVLCCSPNFLHYPNMQLEGCQDGQPFKSSTMIPWRCLHHTNCTALLCDTPMTRCSPCMAGGITGLSFSTSSGVYLKRKMVKLNLEYQASLITNMIFQIPSYLVPGDVIYMRATLLKYDTITINLFKDSQTYYHARARCDDNCAESITCDSIKCSKKFYVVNRYIDGYWGSEIRIDQYKMAVNQIFEWHILINAMSVDWYINRAYVCRLDTTTTYKPMFLQVAGTARAHELSL</sequence>